<comment type="caution">
    <text evidence="3">The sequence shown here is derived from an EMBL/GenBank/DDBJ whole genome shotgun (WGS) entry which is preliminary data.</text>
</comment>
<feature type="signal peptide" evidence="1">
    <location>
        <begin position="1"/>
        <end position="22"/>
    </location>
</feature>
<proteinExistence type="predicted"/>
<accession>A0A4Q8LE74</accession>
<reference evidence="3 4" key="1">
    <citation type="submission" date="2019-02" db="EMBL/GenBank/DDBJ databases">
        <title>WGS of Pseudoxanthomonas species novum from clinical isolates.</title>
        <authorList>
            <person name="Bernier A.-M."/>
            <person name="Bernard K."/>
            <person name="Vachon A."/>
        </authorList>
    </citation>
    <scope>NUCLEOTIDE SEQUENCE [LARGE SCALE GENOMIC DNA]</scope>
    <source>
        <strain evidence="3 4">NML171202</strain>
    </source>
</reference>
<gene>
    <name evidence="3" type="ORF">EA661_14425</name>
</gene>
<keyword evidence="1" id="KW-0732">Signal</keyword>
<evidence type="ECO:0000259" key="2">
    <source>
        <dbReference type="Pfam" id="PF13827"/>
    </source>
</evidence>
<sequence>MKAFAIAVLLVFGLPLSPAALAQDSVQQQQQQFQAEQNRLGYYNGQVSGIPLPPRPAGKWIKTWGAIAKEFDGPNLGVSSGELSKSKAEQQAVNQCLSAGGRTCKAIFAYRNQCVAYASRRRADGRWQEGPVTAESIELASRLSLQDCADYGGNDCKIVYTACTDPIFERY</sequence>
<dbReference type="EMBL" id="SHMB01000006">
    <property type="protein sequence ID" value="TAA27328.1"/>
    <property type="molecule type" value="Genomic_DNA"/>
</dbReference>
<name>A0A4Q8LE74_9GAMM</name>
<dbReference type="AlphaFoldDB" id="A0A4Q8LE74"/>
<organism evidence="3 4">
    <name type="scientific">Pseudoxanthomonas winnipegensis</name>
    <dbReference type="NCBI Taxonomy" id="2480810"/>
    <lineage>
        <taxon>Bacteria</taxon>
        <taxon>Pseudomonadati</taxon>
        <taxon>Pseudomonadota</taxon>
        <taxon>Gammaproteobacteria</taxon>
        <taxon>Lysobacterales</taxon>
        <taxon>Lysobacteraceae</taxon>
        <taxon>Pseudoxanthomonas</taxon>
    </lineage>
</organism>
<feature type="chain" id="PRO_5020617432" evidence="1">
    <location>
        <begin position="23"/>
        <end position="171"/>
    </location>
</feature>
<dbReference type="InterPro" id="IPR025240">
    <property type="entry name" value="DUF4189"/>
</dbReference>
<dbReference type="Pfam" id="PF13827">
    <property type="entry name" value="DUF4189"/>
    <property type="match status" value="1"/>
</dbReference>
<dbReference type="RefSeq" id="WP_130519940.1">
    <property type="nucleotide sequence ID" value="NZ_SHMA01000001.1"/>
</dbReference>
<evidence type="ECO:0000313" key="3">
    <source>
        <dbReference type="EMBL" id="TAA27328.1"/>
    </source>
</evidence>
<evidence type="ECO:0000313" key="4">
    <source>
        <dbReference type="Proteomes" id="UP000291286"/>
    </source>
</evidence>
<feature type="domain" description="DUF4189" evidence="2">
    <location>
        <begin position="64"/>
        <end position="163"/>
    </location>
</feature>
<protein>
    <submittedName>
        <fullName evidence="3">DUF4189 domain-containing protein</fullName>
    </submittedName>
</protein>
<dbReference type="Proteomes" id="UP000291286">
    <property type="component" value="Unassembled WGS sequence"/>
</dbReference>
<evidence type="ECO:0000256" key="1">
    <source>
        <dbReference type="SAM" id="SignalP"/>
    </source>
</evidence>